<evidence type="ECO:0000313" key="3">
    <source>
        <dbReference type="EMBL" id="WCR07161.1"/>
    </source>
</evidence>
<dbReference type="InterPro" id="IPR007236">
    <property type="entry name" value="SlyX"/>
</dbReference>
<dbReference type="Proteomes" id="UP001219349">
    <property type="component" value="Chromosome"/>
</dbReference>
<keyword evidence="4" id="KW-1185">Reference proteome</keyword>
<feature type="coiled-coil region" evidence="1">
    <location>
        <begin position="13"/>
        <end position="47"/>
    </location>
</feature>
<feature type="region of interest" description="Disordered" evidence="2">
    <location>
        <begin position="58"/>
        <end position="77"/>
    </location>
</feature>
<sequence>MNKNPGENDDAQIRQLQETVAHLTRLTEELNEVIARQDGEIARLTRRVDMLWRHAAEQQADAESGAIPLADQRPPHW</sequence>
<organism evidence="3 4">
    <name type="scientific">Paracoccus fistulariae</name>
    <dbReference type="NCBI Taxonomy" id="658446"/>
    <lineage>
        <taxon>Bacteria</taxon>
        <taxon>Pseudomonadati</taxon>
        <taxon>Pseudomonadota</taxon>
        <taxon>Alphaproteobacteria</taxon>
        <taxon>Rhodobacterales</taxon>
        <taxon>Paracoccaceae</taxon>
        <taxon>Paracoccus</taxon>
    </lineage>
</organism>
<dbReference type="RefSeq" id="WP_271883574.1">
    <property type="nucleotide sequence ID" value="NZ_CP067136.1"/>
</dbReference>
<dbReference type="Pfam" id="PF04102">
    <property type="entry name" value="SlyX"/>
    <property type="match status" value="1"/>
</dbReference>
<keyword evidence="1" id="KW-0175">Coiled coil</keyword>
<dbReference type="EMBL" id="CP067136">
    <property type="protein sequence ID" value="WCR07161.1"/>
    <property type="molecule type" value="Genomic_DNA"/>
</dbReference>
<evidence type="ECO:0000256" key="1">
    <source>
        <dbReference type="SAM" id="Coils"/>
    </source>
</evidence>
<gene>
    <name evidence="3" type="ORF">JHX87_17170</name>
</gene>
<protein>
    <submittedName>
        <fullName evidence="3">SlyX family protein</fullName>
    </submittedName>
</protein>
<reference evidence="3 4" key="1">
    <citation type="submission" date="2021-01" db="EMBL/GenBank/DDBJ databases">
        <title>Biogeographic distribution of Paracoccus.</title>
        <authorList>
            <person name="Hollensteiner J."/>
            <person name="Leineberger J."/>
            <person name="Brinkhoff T."/>
            <person name="Daniel R."/>
        </authorList>
    </citation>
    <scope>NUCLEOTIDE SEQUENCE [LARGE SCALE GENOMIC DNA]</scope>
    <source>
        <strain evidence="3 4">KCTC 22803</strain>
    </source>
</reference>
<evidence type="ECO:0000313" key="4">
    <source>
        <dbReference type="Proteomes" id="UP001219349"/>
    </source>
</evidence>
<name>A0ABY7SMG2_9RHOB</name>
<evidence type="ECO:0000256" key="2">
    <source>
        <dbReference type="SAM" id="MobiDB-lite"/>
    </source>
</evidence>
<proteinExistence type="predicted"/>
<accession>A0ABY7SMG2</accession>